<keyword evidence="1" id="KW-0472">Membrane</keyword>
<dbReference type="EMBL" id="JBHSAT010000004">
    <property type="protein sequence ID" value="MFC3877205.1"/>
    <property type="molecule type" value="Genomic_DNA"/>
</dbReference>
<dbReference type="InterPro" id="IPR045749">
    <property type="entry name" value="DUF6090"/>
</dbReference>
<keyword evidence="1" id="KW-0812">Transmembrane</keyword>
<dbReference type="Pfam" id="PF19578">
    <property type="entry name" value="DUF6090"/>
    <property type="match status" value="1"/>
</dbReference>
<feature type="transmembrane region" description="Helical" evidence="1">
    <location>
        <begin position="21"/>
        <end position="42"/>
    </location>
</feature>
<sequence length="247" mass="28683">MIKFFRQIRYNLMEKNKTSRYLKYAIGEIILVVIGILIALQINNWNEKSKQDSEAQRMLKDLRKDVINDTIQLRDIYDKTIKRDSNLIAIIDLVAPESGHDKQKFINLCIRNISFDNVFEVNSGTFDEAVSVGSLKYVPNDSLRQAIFNYYRTTKQPLNDKLNIEQSNKALPIFFEKFMTTKDIMNLFGSESRLPELDIGALGKDPEFMRLITLKLASQSEQRKSWNNYLSLGKELLDAIEKEINDD</sequence>
<gene>
    <name evidence="2" type="ORF">ACFOSX_08180</name>
</gene>
<organism evidence="2 3">
    <name type="scientific">Winogradskyella maritima</name>
    <dbReference type="NCBI Taxonomy" id="1517766"/>
    <lineage>
        <taxon>Bacteria</taxon>
        <taxon>Pseudomonadati</taxon>
        <taxon>Bacteroidota</taxon>
        <taxon>Flavobacteriia</taxon>
        <taxon>Flavobacteriales</taxon>
        <taxon>Flavobacteriaceae</taxon>
        <taxon>Winogradskyella</taxon>
    </lineage>
</organism>
<proteinExistence type="predicted"/>
<accession>A0ABV8AHM7</accession>
<dbReference type="Proteomes" id="UP001595812">
    <property type="component" value="Unassembled WGS sequence"/>
</dbReference>
<evidence type="ECO:0000256" key="1">
    <source>
        <dbReference type="SAM" id="Phobius"/>
    </source>
</evidence>
<keyword evidence="1" id="KW-1133">Transmembrane helix</keyword>
<dbReference type="RefSeq" id="WP_386099049.1">
    <property type="nucleotide sequence ID" value="NZ_JBHSAT010000004.1"/>
</dbReference>
<evidence type="ECO:0000313" key="3">
    <source>
        <dbReference type="Proteomes" id="UP001595812"/>
    </source>
</evidence>
<evidence type="ECO:0000313" key="2">
    <source>
        <dbReference type="EMBL" id="MFC3877205.1"/>
    </source>
</evidence>
<comment type="caution">
    <text evidence="2">The sequence shown here is derived from an EMBL/GenBank/DDBJ whole genome shotgun (WGS) entry which is preliminary data.</text>
</comment>
<protein>
    <submittedName>
        <fullName evidence="2">DUF6090 family protein</fullName>
    </submittedName>
</protein>
<reference evidence="3" key="1">
    <citation type="journal article" date="2019" name="Int. J. Syst. Evol. Microbiol.">
        <title>The Global Catalogue of Microorganisms (GCM) 10K type strain sequencing project: providing services to taxonomists for standard genome sequencing and annotation.</title>
        <authorList>
            <consortium name="The Broad Institute Genomics Platform"/>
            <consortium name="The Broad Institute Genome Sequencing Center for Infectious Disease"/>
            <person name="Wu L."/>
            <person name="Ma J."/>
        </authorList>
    </citation>
    <scope>NUCLEOTIDE SEQUENCE [LARGE SCALE GENOMIC DNA]</scope>
    <source>
        <strain evidence="3">CECT 8979</strain>
    </source>
</reference>
<keyword evidence="3" id="KW-1185">Reference proteome</keyword>
<name>A0ABV8AHM7_9FLAO</name>